<dbReference type="SUPFAM" id="SSF51391">
    <property type="entry name" value="Thiamin phosphate synthase"/>
    <property type="match status" value="1"/>
</dbReference>
<dbReference type="EC" id="2.5.1.3" evidence="9"/>
<evidence type="ECO:0000256" key="11">
    <source>
        <dbReference type="RuleBase" id="RU004253"/>
    </source>
</evidence>
<dbReference type="PATRIC" id="fig|665952.3.peg.2789"/>
<evidence type="ECO:0000256" key="4">
    <source>
        <dbReference type="ARBA" id="ARBA00022842"/>
    </source>
</evidence>
<evidence type="ECO:0000313" key="13">
    <source>
        <dbReference type="EMBL" id="EHL74994.1"/>
    </source>
</evidence>
<dbReference type="Gene3D" id="3.20.20.70">
    <property type="entry name" value="Aldolase class I"/>
    <property type="match status" value="1"/>
</dbReference>
<comment type="catalytic activity">
    <reaction evidence="6 9 10">
        <text>4-methyl-5-(2-phosphooxyethyl)-thiazole + 4-amino-2-methyl-5-(diphosphooxymethyl)pyrimidine + H(+) = thiamine phosphate + diphosphate</text>
        <dbReference type="Rhea" id="RHEA:22328"/>
        <dbReference type="ChEBI" id="CHEBI:15378"/>
        <dbReference type="ChEBI" id="CHEBI:33019"/>
        <dbReference type="ChEBI" id="CHEBI:37575"/>
        <dbReference type="ChEBI" id="CHEBI:57841"/>
        <dbReference type="ChEBI" id="CHEBI:58296"/>
        <dbReference type="EC" id="2.5.1.3"/>
    </reaction>
</comment>
<evidence type="ECO:0000256" key="9">
    <source>
        <dbReference type="HAMAP-Rule" id="MF_00097"/>
    </source>
</evidence>
<dbReference type="UniPathway" id="UPA00060">
    <property type="reaction ID" value="UER00141"/>
</dbReference>
<comment type="caution">
    <text evidence="13">The sequence shown here is derived from an EMBL/GenBank/DDBJ whole genome shotgun (WGS) entry which is preliminary data.</text>
</comment>
<feature type="binding site" evidence="9">
    <location>
        <position position="167"/>
    </location>
    <ligand>
        <name>2-[(2R,5Z)-2-carboxy-4-methylthiazol-5(2H)-ylidene]ethyl phosphate</name>
        <dbReference type="ChEBI" id="CHEBI:62899"/>
    </ligand>
</feature>
<dbReference type="GO" id="GO:0000287">
    <property type="term" value="F:magnesium ion binding"/>
    <property type="evidence" value="ECO:0007669"/>
    <property type="project" value="UniProtKB-UniRule"/>
</dbReference>
<evidence type="ECO:0000256" key="3">
    <source>
        <dbReference type="ARBA" id="ARBA00022723"/>
    </source>
</evidence>
<keyword evidence="3 9" id="KW-0479">Metal-binding</keyword>
<comment type="pathway">
    <text evidence="1 9 11">Cofactor biosynthesis; thiamine diphosphate biosynthesis; thiamine phosphate from 4-amino-2-methyl-5-diphosphomethylpyrimidine and 4-methyl-5-(2-phosphoethyl)-thiazole: step 1/1.</text>
</comment>
<dbReference type="FunFam" id="3.20.20.70:FF:000096">
    <property type="entry name" value="Thiamine-phosphate synthase"/>
    <property type="match status" value="1"/>
</dbReference>
<comment type="function">
    <text evidence="9">Condenses 4-methyl-5-(beta-hydroxyethyl)thiazole monophosphate (THZ-P) and 2-methyl-4-amino-5-hydroxymethyl pyrimidine pyrophosphate (HMP-PP) to form thiamine monophosphate (TMP).</text>
</comment>
<evidence type="ECO:0000256" key="7">
    <source>
        <dbReference type="ARBA" id="ARBA00047851"/>
    </source>
</evidence>
<comment type="catalytic activity">
    <reaction evidence="8 9 10">
        <text>2-[(2R,5Z)-2-carboxy-4-methylthiazol-5(2H)-ylidene]ethyl phosphate + 4-amino-2-methyl-5-(diphosphooxymethyl)pyrimidine + 2 H(+) = thiamine phosphate + CO2 + diphosphate</text>
        <dbReference type="Rhea" id="RHEA:47844"/>
        <dbReference type="ChEBI" id="CHEBI:15378"/>
        <dbReference type="ChEBI" id="CHEBI:16526"/>
        <dbReference type="ChEBI" id="CHEBI:33019"/>
        <dbReference type="ChEBI" id="CHEBI:37575"/>
        <dbReference type="ChEBI" id="CHEBI:57841"/>
        <dbReference type="ChEBI" id="CHEBI:62899"/>
        <dbReference type="EC" id="2.5.1.3"/>
    </reaction>
</comment>
<dbReference type="Proteomes" id="UP000011747">
    <property type="component" value="Unassembled WGS sequence"/>
</dbReference>
<feature type="binding site" evidence="9">
    <location>
        <begin position="40"/>
        <end position="44"/>
    </location>
    <ligand>
        <name>4-amino-2-methyl-5-(diphosphooxymethyl)pyrimidine</name>
        <dbReference type="ChEBI" id="CHEBI:57841"/>
    </ligand>
</feature>
<dbReference type="GO" id="GO:0009229">
    <property type="term" value="P:thiamine diphosphate biosynthetic process"/>
    <property type="evidence" value="ECO:0007669"/>
    <property type="project" value="UniProtKB-UniRule"/>
</dbReference>
<dbReference type="InterPro" id="IPR013785">
    <property type="entry name" value="Aldolase_TIM"/>
</dbReference>
<dbReference type="GO" id="GO:0004789">
    <property type="term" value="F:thiamine-phosphate diphosphorylase activity"/>
    <property type="evidence" value="ECO:0007669"/>
    <property type="project" value="UniProtKB-UniRule"/>
</dbReference>
<dbReference type="Pfam" id="PF02581">
    <property type="entry name" value="TMP-TENI"/>
    <property type="match status" value="1"/>
</dbReference>
<evidence type="ECO:0000313" key="14">
    <source>
        <dbReference type="Proteomes" id="UP000011747"/>
    </source>
</evidence>
<evidence type="ECO:0000256" key="10">
    <source>
        <dbReference type="RuleBase" id="RU003826"/>
    </source>
</evidence>
<feature type="binding site" evidence="9">
    <location>
        <position position="92"/>
    </location>
    <ligand>
        <name>Mg(2+)</name>
        <dbReference type="ChEBI" id="CHEBI:18420"/>
    </ligand>
</feature>
<keyword evidence="5 9" id="KW-0784">Thiamine biosynthesis</keyword>
<feature type="binding site" evidence="9">
    <location>
        <position position="73"/>
    </location>
    <ligand>
        <name>Mg(2+)</name>
        <dbReference type="ChEBI" id="CHEBI:18420"/>
    </ligand>
</feature>
<accession>G9QNS2</accession>
<dbReference type="NCBIfam" id="TIGR00693">
    <property type="entry name" value="thiE"/>
    <property type="match status" value="1"/>
</dbReference>
<evidence type="ECO:0000256" key="6">
    <source>
        <dbReference type="ARBA" id="ARBA00047334"/>
    </source>
</evidence>
<dbReference type="InterPro" id="IPR036206">
    <property type="entry name" value="ThiamineP_synth_sf"/>
</dbReference>
<keyword evidence="14" id="KW-1185">Reference proteome</keyword>
<evidence type="ECO:0000256" key="5">
    <source>
        <dbReference type="ARBA" id="ARBA00022977"/>
    </source>
</evidence>
<name>G9QNS2_9BACI</name>
<dbReference type="HOGENOM" id="CLU_018272_3_2_9"/>
<feature type="domain" description="Thiamine phosphate synthase/TenI" evidence="12">
    <location>
        <begin position="11"/>
        <end position="190"/>
    </location>
</feature>
<organism evidence="13 14">
    <name type="scientific">Bacillus smithii 7_3_47FAA</name>
    <dbReference type="NCBI Taxonomy" id="665952"/>
    <lineage>
        <taxon>Bacteria</taxon>
        <taxon>Bacillati</taxon>
        <taxon>Bacillota</taxon>
        <taxon>Bacilli</taxon>
        <taxon>Bacillales</taxon>
        <taxon>Bacillaceae</taxon>
        <taxon>Bacillus</taxon>
    </lineage>
</organism>
<dbReference type="RefSeq" id="WP_003354982.1">
    <property type="nucleotide sequence ID" value="NZ_JH414761.1"/>
</dbReference>
<feature type="binding site" evidence="9">
    <location>
        <position position="111"/>
    </location>
    <ligand>
        <name>4-amino-2-methyl-5-(diphosphooxymethyl)pyrimidine</name>
        <dbReference type="ChEBI" id="CHEBI:57841"/>
    </ligand>
</feature>
<sequence length="210" mass="22308">MKFNVKQALSLYLVTSESMELKELLNNVEAAIQGGVTMVQLREKQSSGKLFLKKALALKSLTEKYEIPLVINDRVDIALAAGADGVHVGQSDLPAAYVKKIVPPSMFVGVSCSTVEEAKEAEKQGADYLGVGAVFPTNSKKDAERLEKGMLESIVESVNIPVVAIGGINLENVQQLSHTGIDGIAVVSAILSSSNPKLAAEMLKSARLKG</sequence>
<evidence type="ECO:0000256" key="8">
    <source>
        <dbReference type="ARBA" id="ARBA00047883"/>
    </source>
</evidence>
<evidence type="ECO:0000256" key="1">
    <source>
        <dbReference type="ARBA" id="ARBA00005165"/>
    </source>
</evidence>
<feature type="binding site" evidence="9">
    <location>
        <position position="140"/>
    </location>
    <ligand>
        <name>4-amino-2-methyl-5-(diphosphooxymethyl)pyrimidine</name>
        <dbReference type="ChEBI" id="CHEBI:57841"/>
    </ligand>
</feature>
<dbReference type="GO" id="GO:0005737">
    <property type="term" value="C:cytoplasm"/>
    <property type="evidence" value="ECO:0007669"/>
    <property type="project" value="TreeGrafter"/>
</dbReference>
<dbReference type="CDD" id="cd00564">
    <property type="entry name" value="TMP_TenI"/>
    <property type="match status" value="1"/>
</dbReference>
<comment type="catalytic activity">
    <reaction evidence="7 9 10">
        <text>2-(2-carboxy-4-methylthiazol-5-yl)ethyl phosphate + 4-amino-2-methyl-5-(diphosphooxymethyl)pyrimidine + 2 H(+) = thiamine phosphate + CO2 + diphosphate</text>
        <dbReference type="Rhea" id="RHEA:47848"/>
        <dbReference type="ChEBI" id="CHEBI:15378"/>
        <dbReference type="ChEBI" id="CHEBI:16526"/>
        <dbReference type="ChEBI" id="CHEBI:33019"/>
        <dbReference type="ChEBI" id="CHEBI:37575"/>
        <dbReference type="ChEBI" id="CHEBI:57841"/>
        <dbReference type="ChEBI" id="CHEBI:62890"/>
        <dbReference type="EC" id="2.5.1.3"/>
    </reaction>
</comment>
<comment type="cofactor">
    <cofactor evidence="9">
        <name>Mg(2+)</name>
        <dbReference type="ChEBI" id="CHEBI:18420"/>
    </cofactor>
    <text evidence="9">Binds 1 Mg(2+) ion per subunit.</text>
</comment>
<reference evidence="13 14" key="1">
    <citation type="submission" date="2011-09" db="EMBL/GenBank/DDBJ databases">
        <title>The Genome Sequence of Bacillus smithii 7_3_47FAA.</title>
        <authorList>
            <consortium name="The Broad Institute Genome Sequencing Platform"/>
            <person name="Earl A."/>
            <person name="Ward D."/>
            <person name="Feldgarden M."/>
            <person name="Gevers D."/>
            <person name="Daigneault M."/>
            <person name="Strauss J."/>
            <person name="Allen-Vercoe E."/>
            <person name="Young S.K."/>
            <person name="Zeng Q."/>
            <person name="Gargeya S."/>
            <person name="Fitzgerald M."/>
            <person name="Haas B."/>
            <person name="Abouelleil A."/>
            <person name="Alvarado L."/>
            <person name="Arachchi H.M."/>
            <person name="Berlin A."/>
            <person name="Brown A."/>
            <person name="Chapman S.B."/>
            <person name="Chen Z."/>
            <person name="Dunbar C."/>
            <person name="Freedman E."/>
            <person name="Gearin G."/>
            <person name="Goldberg J."/>
            <person name="Griggs A."/>
            <person name="Gujja S."/>
            <person name="Heiman D."/>
            <person name="Howarth C."/>
            <person name="Larson L."/>
            <person name="Lui A."/>
            <person name="MacDonald P.J.P."/>
            <person name="Montmayeur A."/>
            <person name="Murphy C."/>
            <person name="Neiman D."/>
            <person name="Pearson M."/>
            <person name="Priest M."/>
            <person name="Roberts A."/>
            <person name="Saif S."/>
            <person name="Shea T."/>
            <person name="Shenoy N."/>
            <person name="Sisk P."/>
            <person name="Stolte C."/>
            <person name="Sykes S."/>
            <person name="Wortman J."/>
            <person name="Nusbaum C."/>
            <person name="Birren B."/>
        </authorList>
    </citation>
    <scope>NUCLEOTIDE SEQUENCE [LARGE SCALE GENOMIC DNA]</scope>
    <source>
        <strain evidence="13 14">7_3_47FAA</strain>
    </source>
</reference>
<keyword evidence="4 9" id="KW-0460">Magnesium</keyword>
<feature type="binding site" evidence="9">
    <location>
        <begin position="137"/>
        <end position="139"/>
    </location>
    <ligand>
        <name>2-[(2R,5Z)-2-carboxy-4-methylthiazol-5(2H)-ylidene]ethyl phosphate</name>
        <dbReference type="ChEBI" id="CHEBI:62899"/>
    </ligand>
</feature>
<dbReference type="InterPro" id="IPR022998">
    <property type="entry name" value="ThiamineP_synth_TenI"/>
</dbReference>
<feature type="binding site" evidence="9">
    <location>
        <begin position="187"/>
        <end position="188"/>
    </location>
    <ligand>
        <name>2-[(2R,5Z)-2-carboxy-4-methylthiazol-5(2H)-ylidene]ethyl phosphate</name>
        <dbReference type="ChEBI" id="CHEBI:62899"/>
    </ligand>
</feature>
<protein>
    <recommendedName>
        <fullName evidence="9">Thiamine-phosphate synthase</fullName>
        <shortName evidence="9">TP synthase</shortName>
        <shortName evidence="9">TPS</shortName>
        <ecNumber evidence="9">2.5.1.3</ecNumber>
    </recommendedName>
    <alternativeName>
        <fullName evidence="9">Thiamine-phosphate pyrophosphorylase</fullName>
        <shortName evidence="9">TMP pyrophosphorylase</shortName>
        <shortName evidence="9">TMP-PPase</shortName>
    </alternativeName>
</protein>
<gene>
    <name evidence="9" type="primary">thiE</name>
    <name evidence="13" type="ORF">HMPREF1015_03068</name>
</gene>
<dbReference type="GO" id="GO:0009228">
    <property type="term" value="P:thiamine biosynthetic process"/>
    <property type="evidence" value="ECO:0007669"/>
    <property type="project" value="UniProtKB-KW"/>
</dbReference>
<evidence type="ECO:0000259" key="12">
    <source>
        <dbReference type="Pfam" id="PF02581"/>
    </source>
</evidence>
<dbReference type="HAMAP" id="MF_00097">
    <property type="entry name" value="TMP_synthase"/>
    <property type="match status" value="1"/>
</dbReference>
<dbReference type="EMBL" id="ACWF01000142">
    <property type="protein sequence ID" value="EHL74994.1"/>
    <property type="molecule type" value="Genomic_DNA"/>
</dbReference>
<dbReference type="PANTHER" id="PTHR20857:SF23">
    <property type="entry name" value="THIAMINE BIOSYNTHETIC BIFUNCTIONAL ENZYME"/>
    <property type="match status" value="1"/>
</dbReference>
<evidence type="ECO:0000256" key="2">
    <source>
        <dbReference type="ARBA" id="ARBA00022679"/>
    </source>
</evidence>
<dbReference type="InterPro" id="IPR034291">
    <property type="entry name" value="TMP_synthase"/>
</dbReference>
<comment type="similarity">
    <text evidence="9 10">Belongs to the thiamine-phosphate synthase family.</text>
</comment>
<proteinExistence type="inferred from homology"/>
<dbReference type="PANTHER" id="PTHR20857">
    <property type="entry name" value="THIAMINE-PHOSPHATE PYROPHOSPHORYLASE"/>
    <property type="match status" value="1"/>
</dbReference>
<keyword evidence="2 9" id="KW-0808">Transferase</keyword>
<feature type="binding site" evidence="9">
    <location>
        <position position="72"/>
    </location>
    <ligand>
        <name>4-amino-2-methyl-5-(diphosphooxymethyl)pyrimidine</name>
        <dbReference type="ChEBI" id="CHEBI:57841"/>
    </ligand>
</feature>
<dbReference type="AlphaFoldDB" id="G9QNS2"/>